<sequence length="119" mass="13667">MLIVTNLLKRIKFNTVYDESHMLHGKGVAMTLKKVLRLDKVREEFKFSKVFVEECTKLLPKLLTDNRGCFLLLQLVEAEDKNVIELIKAEIGEELSRTQMDVKKTKGGELLIETALFSL</sequence>
<dbReference type="EMBL" id="FN658042">
    <property type="protein sequence ID" value="CBY43273.1"/>
    <property type="molecule type" value="Genomic_DNA"/>
</dbReference>
<organism evidence="1">
    <name type="scientific">Oikopleura dioica</name>
    <name type="common">Tunicate</name>
    <dbReference type="NCBI Taxonomy" id="34765"/>
    <lineage>
        <taxon>Eukaryota</taxon>
        <taxon>Metazoa</taxon>
        <taxon>Chordata</taxon>
        <taxon>Tunicata</taxon>
        <taxon>Appendicularia</taxon>
        <taxon>Copelata</taxon>
        <taxon>Oikopleuridae</taxon>
        <taxon>Oikopleura</taxon>
    </lineage>
</organism>
<dbReference type="Proteomes" id="UP000011014">
    <property type="component" value="Unassembled WGS sequence"/>
</dbReference>
<proteinExistence type="predicted"/>
<evidence type="ECO:0008006" key="2">
    <source>
        <dbReference type="Google" id="ProtNLM"/>
    </source>
</evidence>
<evidence type="ECO:0000313" key="1">
    <source>
        <dbReference type="EMBL" id="CBY43273.1"/>
    </source>
</evidence>
<reference evidence="1" key="1">
    <citation type="journal article" date="2010" name="Science">
        <title>Plasticity of animal genome architecture unmasked by rapid evolution of a pelagic tunicate.</title>
        <authorList>
            <person name="Denoeud F."/>
            <person name="Henriet S."/>
            <person name="Mungpakdee S."/>
            <person name="Aury J.M."/>
            <person name="Da Silva C."/>
            <person name="Brinkmann H."/>
            <person name="Mikhaleva J."/>
            <person name="Olsen L.C."/>
            <person name="Jubin C."/>
            <person name="Canestro C."/>
            <person name="Bouquet J.M."/>
            <person name="Danks G."/>
            <person name="Poulain J."/>
            <person name="Campsteijn C."/>
            <person name="Adamski M."/>
            <person name="Cross I."/>
            <person name="Yadetie F."/>
            <person name="Muffato M."/>
            <person name="Louis A."/>
            <person name="Butcher S."/>
            <person name="Tsagkogeorga G."/>
            <person name="Konrad A."/>
            <person name="Singh S."/>
            <person name="Jensen M.F."/>
            <person name="Cong E.H."/>
            <person name="Eikeseth-Otteraa H."/>
            <person name="Noel B."/>
            <person name="Anthouard V."/>
            <person name="Porcel B.M."/>
            <person name="Kachouri-Lafond R."/>
            <person name="Nishino A."/>
            <person name="Ugolini M."/>
            <person name="Chourrout P."/>
            <person name="Nishida H."/>
            <person name="Aasland R."/>
            <person name="Huzurbazar S."/>
            <person name="Westhof E."/>
            <person name="Delsuc F."/>
            <person name="Lehrach H."/>
            <person name="Reinhardt R."/>
            <person name="Weissenbach J."/>
            <person name="Roy S.W."/>
            <person name="Artiguenave F."/>
            <person name="Postlethwait J.H."/>
            <person name="Manak J.R."/>
            <person name="Thompson E.M."/>
            <person name="Jaillon O."/>
            <person name="Du Pasquier L."/>
            <person name="Boudinot P."/>
            <person name="Liberles D.A."/>
            <person name="Volff J.N."/>
            <person name="Philippe H."/>
            <person name="Lenhard B."/>
            <person name="Roest Crollius H."/>
            <person name="Wincker P."/>
            <person name="Chourrout D."/>
        </authorList>
    </citation>
    <scope>NUCLEOTIDE SEQUENCE [LARGE SCALE GENOMIC DNA]</scope>
</reference>
<gene>
    <name evidence="1" type="ORF">GSOID_T00027856001</name>
</gene>
<dbReference type="AlphaFoldDB" id="E4Z6E5"/>
<accession>E4Z6E5</accession>
<name>E4Z6E5_OIKDI</name>
<protein>
    <recommendedName>
        <fullName evidence="2">PUM-HD domain-containing protein</fullName>
    </recommendedName>
</protein>